<dbReference type="EMBL" id="JBHLYQ010000169">
    <property type="protein sequence ID" value="MFC0082851.1"/>
    <property type="molecule type" value="Genomic_DNA"/>
</dbReference>
<feature type="compositionally biased region" description="Basic residues" evidence="6">
    <location>
        <begin position="284"/>
        <end position="301"/>
    </location>
</feature>
<accession>A0ABV6C578</accession>
<organism evidence="8 9">
    <name type="scientific">Aciditerrimonas ferrireducens</name>
    <dbReference type="NCBI Taxonomy" id="667306"/>
    <lineage>
        <taxon>Bacteria</taxon>
        <taxon>Bacillati</taxon>
        <taxon>Actinomycetota</taxon>
        <taxon>Acidimicrobiia</taxon>
        <taxon>Acidimicrobiales</taxon>
        <taxon>Acidimicrobiaceae</taxon>
        <taxon>Aciditerrimonas</taxon>
    </lineage>
</organism>
<evidence type="ECO:0000256" key="7">
    <source>
        <dbReference type="SAM" id="Phobius"/>
    </source>
</evidence>
<keyword evidence="2" id="KW-1003">Cell membrane</keyword>
<dbReference type="Proteomes" id="UP001589788">
    <property type="component" value="Unassembled WGS sequence"/>
</dbReference>
<evidence type="ECO:0000313" key="9">
    <source>
        <dbReference type="Proteomes" id="UP001589788"/>
    </source>
</evidence>
<evidence type="ECO:0000313" key="8">
    <source>
        <dbReference type="EMBL" id="MFC0082851.1"/>
    </source>
</evidence>
<sequence length="342" mass="36797">MRPRGDPWAFHPHPLALLAVALVTAGVLWAQQATEGDPVRRRQRRLLAGGALALLVAVWWPLADLAAHWSLLALVVQRLLLTLVAAPLLLAALPAEALARLTRPLLADLALEVLTLPAVAVALFTLVAVGTLLPPAVAFDSAGGWHAGLFDALLLGAGFVLWGPVLEHVPGASRPGPLGVAVYLVVQSLVPTFLALVFVFARHPLYPAYARAGGAIGLSPLADQEIAGIVGKVGTLPILWTVAWRELARARRAEETGQDARPLRWLDVERRLARAERREGRALARNRRAARRPPRQRRRVLARPQLVAYFPTVDAPGPEHPDGEPPAEGTNPEAPGPDPRQK</sequence>
<feature type="transmembrane region" description="Helical" evidence="7">
    <location>
        <begin position="178"/>
        <end position="201"/>
    </location>
</feature>
<feature type="transmembrane region" description="Helical" evidence="7">
    <location>
        <begin position="46"/>
        <end position="63"/>
    </location>
</feature>
<evidence type="ECO:0000256" key="2">
    <source>
        <dbReference type="ARBA" id="ARBA00022475"/>
    </source>
</evidence>
<dbReference type="Pfam" id="PF09678">
    <property type="entry name" value="Caa3_CtaG"/>
    <property type="match status" value="1"/>
</dbReference>
<feature type="region of interest" description="Disordered" evidence="6">
    <location>
        <begin position="277"/>
        <end position="342"/>
    </location>
</feature>
<keyword evidence="4 7" id="KW-1133">Transmembrane helix</keyword>
<evidence type="ECO:0000256" key="6">
    <source>
        <dbReference type="SAM" id="MobiDB-lite"/>
    </source>
</evidence>
<dbReference type="InterPro" id="IPR019108">
    <property type="entry name" value="Caa3_assmbl_CtaG-rel"/>
</dbReference>
<proteinExistence type="predicted"/>
<evidence type="ECO:0000256" key="4">
    <source>
        <dbReference type="ARBA" id="ARBA00022989"/>
    </source>
</evidence>
<evidence type="ECO:0000256" key="1">
    <source>
        <dbReference type="ARBA" id="ARBA00004651"/>
    </source>
</evidence>
<reference evidence="8 9" key="1">
    <citation type="submission" date="2024-09" db="EMBL/GenBank/DDBJ databases">
        <authorList>
            <person name="Sun Q."/>
            <person name="Mori K."/>
        </authorList>
    </citation>
    <scope>NUCLEOTIDE SEQUENCE [LARGE SCALE GENOMIC DNA]</scope>
    <source>
        <strain evidence="8 9">JCM 15389</strain>
    </source>
</reference>
<evidence type="ECO:0000256" key="5">
    <source>
        <dbReference type="ARBA" id="ARBA00023136"/>
    </source>
</evidence>
<dbReference type="RefSeq" id="WP_377790519.1">
    <property type="nucleotide sequence ID" value="NZ_JBHLYQ010000169.1"/>
</dbReference>
<keyword evidence="3 7" id="KW-0812">Transmembrane</keyword>
<name>A0ABV6C578_9ACTN</name>
<keyword evidence="9" id="KW-1185">Reference proteome</keyword>
<protein>
    <submittedName>
        <fullName evidence="8">Cytochrome c oxidase assembly protein</fullName>
    </submittedName>
</protein>
<feature type="transmembrane region" description="Helical" evidence="7">
    <location>
        <begin position="15"/>
        <end position="34"/>
    </location>
</feature>
<feature type="transmembrane region" description="Helical" evidence="7">
    <location>
        <begin position="69"/>
        <end position="93"/>
    </location>
</feature>
<comment type="caution">
    <text evidence="8">The sequence shown here is derived from an EMBL/GenBank/DDBJ whole genome shotgun (WGS) entry which is preliminary data.</text>
</comment>
<evidence type="ECO:0000256" key="3">
    <source>
        <dbReference type="ARBA" id="ARBA00022692"/>
    </source>
</evidence>
<keyword evidence="5 7" id="KW-0472">Membrane</keyword>
<gene>
    <name evidence="8" type="ORF">ACFFRE_11990</name>
</gene>
<feature type="transmembrane region" description="Helical" evidence="7">
    <location>
        <begin position="105"/>
        <end position="133"/>
    </location>
</feature>
<comment type="subcellular location">
    <subcellularLocation>
        <location evidence="1">Cell membrane</location>
        <topology evidence="1">Multi-pass membrane protein</topology>
    </subcellularLocation>
</comment>
<feature type="transmembrane region" description="Helical" evidence="7">
    <location>
        <begin position="145"/>
        <end position="166"/>
    </location>
</feature>